<dbReference type="Gene3D" id="2.40.50.90">
    <property type="match status" value="1"/>
</dbReference>
<evidence type="ECO:0000313" key="2">
    <source>
        <dbReference type="EMBL" id="QDZ09686.1"/>
    </source>
</evidence>
<dbReference type="Proteomes" id="UP000315364">
    <property type="component" value="Chromosome"/>
</dbReference>
<dbReference type="AlphaFoldDB" id="A0A5B8LNN7"/>
<dbReference type="PANTHER" id="PTHR12302">
    <property type="entry name" value="EBNA2 BINDING PROTEIN P100"/>
    <property type="match status" value="1"/>
</dbReference>
<reference evidence="2 3" key="1">
    <citation type="submission" date="2019-07" db="EMBL/GenBank/DDBJ databases">
        <title>Full genome sequence of Devosia sp. Gsoil 520.</title>
        <authorList>
            <person name="Im W.-T."/>
        </authorList>
    </citation>
    <scope>NUCLEOTIDE SEQUENCE [LARGE SCALE GENOMIC DNA]</scope>
    <source>
        <strain evidence="2 3">Gsoil 520</strain>
    </source>
</reference>
<dbReference type="SMART" id="SM00318">
    <property type="entry name" value="SNc"/>
    <property type="match status" value="1"/>
</dbReference>
<dbReference type="InterPro" id="IPR016071">
    <property type="entry name" value="Staphylococal_nuclease_OB-fold"/>
</dbReference>
<dbReference type="PANTHER" id="PTHR12302:SF26">
    <property type="entry name" value="BLR1266 PROTEIN"/>
    <property type="match status" value="1"/>
</dbReference>
<dbReference type="PROSITE" id="PS50830">
    <property type="entry name" value="TNASE_3"/>
    <property type="match status" value="1"/>
</dbReference>
<dbReference type="EMBL" id="CP042304">
    <property type="protein sequence ID" value="QDZ09686.1"/>
    <property type="molecule type" value="Genomic_DNA"/>
</dbReference>
<dbReference type="Pfam" id="PF00565">
    <property type="entry name" value="SNase"/>
    <property type="match status" value="1"/>
</dbReference>
<dbReference type="SUPFAM" id="SSF50199">
    <property type="entry name" value="Staphylococcal nuclease"/>
    <property type="match status" value="1"/>
</dbReference>
<organism evidence="2 3">
    <name type="scientific">Devosia ginsengisoli</name>
    <dbReference type="NCBI Taxonomy" id="400770"/>
    <lineage>
        <taxon>Bacteria</taxon>
        <taxon>Pseudomonadati</taxon>
        <taxon>Pseudomonadota</taxon>
        <taxon>Alphaproteobacteria</taxon>
        <taxon>Hyphomicrobiales</taxon>
        <taxon>Devosiaceae</taxon>
        <taxon>Devosia</taxon>
    </lineage>
</organism>
<accession>A0A5B8LNN7</accession>
<name>A0A5B8LNN7_9HYPH</name>
<evidence type="ECO:0000259" key="1">
    <source>
        <dbReference type="PROSITE" id="PS50830"/>
    </source>
</evidence>
<sequence>MLQRRSRRNAIFRGPGGAVLAVVVLAVIAVVAAALDSPPPPVAGQARVSDGDSFRLGEKRIRLLGLDAPELAQSCTAADGRTWPCGRAARDRMAQFLAAGPADCRPEDTDQYERLLATCSVGGHDLGATMVAEGLAISAGRYWTEEAAARNHRLGIWAGDFDAPRTWRDDHPRPQGISGWLSALGL</sequence>
<keyword evidence="3" id="KW-1185">Reference proteome</keyword>
<dbReference type="OrthoDB" id="9805504at2"/>
<feature type="domain" description="TNase-like" evidence="1">
    <location>
        <begin position="47"/>
        <end position="159"/>
    </location>
</feature>
<evidence type="ECO:0000313" key="3">
    <source>
        <dbReference type="Proteomes" id="UP000315364"/>
    </source>
</evidence>
<proteinExistence type="predicted"/>
<protein>
    <submittedName>
        <fullName evidence="2">Thermonuclease family protein</fullName>
    </submittedName>
</protein>
<gene>
    <name evidence="2" type="ORF">FPZ08_02325</name>
</gene>
<dbReference type="KEGG" id="dea:FPZ08_02325"/>
<dbReference type="InterPro" id="IPR035437">
    <property type="entry name" value="SNase_OB-fold_sf"/>
</dbReference>